<sequence length="53" mass="6561">MDPWKAHFYGVLEIIDKIFYKGNFSNIEKLSFQFYRRIREILKKEEITIKHIL</sequence>
<dbReference type="HOGENOM" id="CLU_3069820_0_0_1"/>
<protein>
    <submittedName>
        <fullName evidence="1">Uncharacterized protein</fullName>
    </submittedName>
</protein>
<accession>U9UFV1</accession>
<gene>
    <name evidence="1" type="ORF">GLOINDRAFT_19726</name>
</gene>
<name>U9UFV1_RHIID</name>
<dbReference type="EMBL" id="KI278369">
    <property type="protein sequence ID" value="ESA19304.1"/>
    <property type="molecule type" value="Genomic_DNA"/>
</dbReference>
<reference evidence="1" key="1">
    <citation type="submission" date="2013-07" db="EMBL/GenBank/DDBJ databases">
        <title>The genome of an arbuscular mycorrhizal fungus provides insights into the evolution of the oldest plant symbiosis.</title>
        <authorList>
            <consortium name="DOE Joint Genome Institute"/>
            <person name="Tisserant E."/>
            <person name="Malbreil M."/>
            <person name="Kuo A."/>
            <person name="Kohler A."/>
            <person name="Symeonidi A."/>
            <person name="Balestrini R."/>
            <person name="Charron P."/>
            <person name="Duensing N."/>
            <person name="Frei-dit-Frey N."/>
            <person name="Gianinazzi-Pearson V."/>
            <person name="Gilbert B."/>
            <person name="Handa Y."/>
            <person name="Hijri M."/>
            <person name="Kaul R."/>
            <person name="Kawaguchi M."/>
            <person name="Krajinski F."/>
            <person name="Lammers P."/>
            <person name="Lapierre D."/>
            <person name="Masclaux F.G."/>
            <person name="Murat C."/>
            <person name="Morin E."/>
            <person name="Ndikumana S."/>
            <person name="Pagni M."/>
            <person name="Petitpierre D."/>
            <person name="Requena N."/>
            <person name="Rosikiewicz P."/>
            <person name="Riley R."/>
            <person name="Saito K."/>
            <person name="San Clemente H."/>
            <person name="Shapiro H."/>
            <person name="van Tuinen D."/>
            <person name="Becard G."/>
            <person name="Bonfante P."/>
            <person name="Paszkowski U."/>
            <person name="Shachar-Hill Y."/>
            <person name="Young J.P."/>
            <person name="Sanders I.R."/>
            <person name="Henrissat B."/>
            <person name="Rensing S.A."/>
            <person name="Grigoriev I.V."/>
            <person name="Corradi N."/>
            <person name="Roux C."/>
            <person name="Martin F."/>
        </authorList>
    </citation>
    <scope>NUCLEOTIDE SEQUENCE</scope>
    <source>
        <strain evidence="1">DAOM 197198</strain>
    </source>
</reference>
<evidence type="ECO:0000313" key="1">
    <source>
        <dbReference type="EMBL" id="ESA19304.1"/>
    </source>
</evidence>
<dbReference type="AlphaFoldDB" id="U9UFV1"/>
<proteinExistence type="predicted"/>
<organism evidence="1">
    <name type="scientific">Rhizophagus irregularis (strain DAOM 181602 / DAOM 197198 / MUCL 43194)</name>
    <name type="common">Arbuscular mycorrhizal fungus</name>
    <name type="synonym">Glomus intraradices</name>
    <dbReference type="NCBI Taxonomy" id="747089"/>
    <lineage>
        <taxon>Eukaryota</taxon>
        <taxon>Fungi</taxon>
        <taxon>Fungi incertae sedis</taxon>
        <taxon>Mucoromycota</taxon>
        <taxon>Glomeromycotina</taxon>
        <taxon>Glomeromycetes</taxon>
        <taxon>Glomerales</taxon>
        <taxon>Glomeraceae</taxon>
        <taxon>Rhizophagus</taxon>
    </lineage>
</organism>